<feature type="binding site" evidence="9">
    <location>
        <position position="121"/>
    </location>
    <ligand>
        <name>Zn(2+)</name>
        <dbReference type="ChEBI" id="CHEBI:29105"/>
        <note>catalytic</note>
    </ligand>
</feature>
<protein>
    <recommendedName>
        <fullName evidence="9">Endoribonuclease YbeY</fullName>
        <ecNumber evidence="9">3.1.-.-</ecNumber>
    </recommendedName>
</protein>
<keyword evidence="6 9" id="KW-0255">Endonuclease</keyword>
<dbReference type="NCBIfam" id="TIGR00043">
    <property type="entry name" value="rRNA maturation RNase YbeY"/>
    <property type="match status" value="1"/>
</dbReference>
<proteinExistence type="inferred from homology"/>
<evidence type="ECO:0000256" key="8">
    <source>
        <dbReference type="ARBA" id="ARBA00022833"/>
    </source>
</evidence>
<reference evidence="10 11" key="1">
    <citation type="journal article" date="2019" name="Int. J. Syst. Evol. Microbiol.">
        <title>The Global Catalogue of Microorganisms (GCM) 10K type strain sequencing project: providing services to taxonomists for standard genome sequencing and annotation.</title>
        <authorList>
            <consortium name="The Broad Institute Genomics Platform"/>
            <consortium name="The Broad Institute Genome Sequencing Center for Infectious Disease"/>
            <person name="Wu L."/>
            <person name="Ma J."/>
        </authorList>
    </citation>
    <scope>NUCLEOTIDE SEQUENCE [LARGE SCALE GENOMIC DNA]</scope>
    <source>
        <strain evidence="10 11">JCM 10671</strain>
    </source>
</reference>
<evidence type="ECO:0000313" key="11">
    <source>
        <dbReference type="Proteomes" id="UP001500957"/>
    </source>
</evidence>
<keyword evidence="11" id="KW-1185">Reference proteome</keyword>
<keyword evidence="8 9" id="KW-0862">Zinc</keyword>
<dbReference type="PANTHER" id="PTHR46986">
    <property type="entry name" value="ENDORIBONUCLEASE YBEY, CHLOROPLASTIC"/>
    <property type="match status" value="1"/>
</dbReference>
<organism evidence="10 11">
    <name type="scientific">Sporichthya brevicatena</name>
    <dbReference type="NCBI Taxonomy" id="171442"/>
    <lineage>
        <taxon>Bacteria</taxon>
        <taxon>Bacillati</taxon>
        <taxon>Actinomycetota</taxon>
        <taxon>Actinomycetes</taxon>
        <taxon>Sporichthyales</taxon>
        <taxon>Sporichthyaceae</taxon>
        <taxon>Sporichthya</taxon>
    </lineage>
</organism>
<evidence type="ECO:0000256" key="4">
    <source>
        <dbReference type="ARBA" id="ARBA00022722"/>
    </source>
</evidence>
<comment type="cofactor">
    <cofactor evidence="9">
        <name>Zn(2+)</name>
        <dbReference type="ChEBI" id="CHEBI:29105"/>
    </cofactor>
    <text evidence="9">Binds 1 zinc ion.</text>
</comment>
<dbReference type="RefSeq" id="WP_344606344.1">
    <property type="nucleotide sequence ID" value="NZ_BAAAHE010000025.1"/>
</dbReference>
<comment type="caution">
    <text evidence="10">The sequence shown here is derived from an EMBL/GenBank/DDBJ whole genome shotgun (WGS) entry which is preliminary data.</text>
</comment>
<dbReference type="InterPro" id="IPR002036">
    <property type="entry name" value="YbeY"/>
</dbReference>
<dbReference type="EC" id="3.1.-.-" evidence="9"/>
<keyword evidence="5 9" id="KW-0479">Metal-binding</keyword>
<dbReference type="SUPFAM" id="SSF55486">
    <property type="entry name" value="Metalloproteases ('zincins'), catalytic domain"/>
    <property type="match status" value="1"/>
</dbReference>
<dbReference type="HAMAP" id="MF_00009">
    <property type="entry name" value="Endoribonucl_YbeY"/>
    <property type="match status" value="1"/>
</dbReference>
<dbReference type="InterPro" id="IPR020549">
    <property type="entry name" value="YbeY_CS"/>
</dbReference>
<dbReference type="EMBL" id="BAAAHE010000025">
    <property type="protein sequence ID" value="GAA0625209.1"/>
    <property type="molecule type" value="Genomic_DNA"/>
</dbReference>
<dbReference type="PROSITE" id="PS01306">
    <property type="entry name" value="UPF0054"/>
    <property type="match status" value="1"/>
</dbReference>
<comment type="similarity">
    <text evidence="1 9">Belongs to the endoribonuclease YbeY family.</text>
</comment>
<evidence type="ECO:0000256" key="2">
    <source>
        <dbReference type="ARBA" id="ARBA00022517"/>
    </source>
</evidence>
<evidence type="ECO:0000256" key="7">
    <source>
        <dbReference type="ARBA" id="ARBA00022801"/>
    </source>
</evidence>
<evidence type="ECO:0000256" key="3">
    <source>
        <dbReference type="ARBA" id="ARBA00022552"/>
    </source>
</evidence>
<dbReference type="PANTHER" id="PTHR46986:SF1">
    <property type="entry name" value="ENDORIBONUCLEASE YBEY, CHLOROPLASTIC"/>
    <property type="match status" value="1"/>
</dbReference>
<feature type="binding site" evidence="9">
    <location>
        <position position="117"/>
    </location>
    <ligand>
        <name>Zn(2+)</name>
        <dbReference type="ChEBI" id="CHEBI:29105"/>
        <note>catalytic</note>
    </ligand>
</feature>
<dbReference type="Pfam" id="PF02130">
    <property type="entry name" value="YbeY"/>
    <property type="match status" value="1"/>
</dbReference>
<keyword evidence="3 9" id="KW-0698">rRNA processing</keyword>
<keyword evidence="4 9" id="KW-0540">Nuclease</keyword>
<sequence length="154" mass="17333">MNVDICNESGVEVDTDALLDLVRHVLDEMRIHPQAELSVLLVDTATMEKLHVQWMDEPGPTDVLAFPMDELRPGRRDNPEADPGLLGDVVLCPEVAANQARIAGHSTEDELQLLCTHGILHLLGYDHADPVEEKEMFDEQRRLLAAWHSRRRQG</sequence>
<comment type="subcellular location">
    <subcellularLocation>
        <location evidence="9">Cytoplasm</location>
    </subcellularLocation>
</comment>
<dbReference type="InterPro" id="IPR023091">
    <property type="entry name" value="MetalPrtase_cat_dom_sf_prd"/>
</dbReference>
<dbReference type="Gene3D" id="3.40.390.30">
    <property type="entry name" value="Metalloproteases ('zincins'), catalytic domain"/>
    <property type="match status" value="1"/>
</dbReference>
<evidence type="ECO:0000256" key="6">
    <source>
        <dbReference type="ARBA" id="ARBA00022759"/>
    </source>
</evidence>
<dbReference type="Proteomes" id="UP001500957">
    <property type="component" value="Unassembled WGS sequence"/>
</dbReference>
<feature type="binding site" evidence="9">
    <location>
        <position position="127"/>
    </location>
    <ligand>
        <name>Zn(2+)</name>
        <dbReference type="ChEBI" id="CHEBI:29105"/>
        <note>catalytic</note>
    </ligand>
</feature>
<evidence type="ECO:0000256" key="9">
    <source>
        <dbReference type="HAMAP-Rule" id="MF_00009"/>
    </source>
</evidence>
<keyword evidence="7 9" id="KW-0378">Hydrolase</keyword>
<gene>
    <name evidence="9 10" type="primary">ybeY</name>
    <name evidence="10" type="ORF">GCM10009547_30580</name>
</gene>
<accession>A0ABN1H0A5</accession>
<evidence type="ECO:0000313" key="10">
    <source>
        <dbReference type="EMBL" id="GAA0625209.1"/>
    </source>
</evidence>
<evidence type="ECO:0000256" key="5">
    <source>
        <dbReference type="ARBA" id="ARBA00022723"/>
    </source>
</evidence>
<keyword evidence="9" id="KW-0963">Cytoplasm</keyword>
<name>A0ABN1H0A5_9ACTN</name>
<comment type="function">
    <text evidence="9">Single strand-specific metallo-endoribonuclease involved in late-stage 70S ribosome quality control and in maturation of the 3' terminus of the 16S rRNA.</text>
</comment>
<keyword evidence="2 9" id="KW-0690">Ribosome biogenesis</keyword>
<evidence type="ECO:0000256" key="1">
    <source>
        <dbReference type="ARBA" id="ARBA00010875"/>
    </source>
</evidence>